<feature type="transmembrane region" description="Helical" evidence="1">
    <location>
        <begin position="41"/>
        <end position="59"/>
    </location>
</feature>
<keyword evidence="1" id="KW-0812">Transmembrane</keyword>
<evidence type="ECO:0000313" key="2">
    <source>
        <dbReference type="EMBL" id="GAH27617.1"/>
    </source>
</evidence>
<evidence type="ECO:0000256" key="1">
    <source>
        <dbReference type="SAM" id="Phobius"/>
    </source>
</evidence>
<name>X1E4Z7_9ZZZZ</name>
<comment type="caution">
    <text evidence="2">The sequence shown here is derived from an EMBL/GenBank/DDBJ whole genome shotgun (WGS) entry which is preliminary data.</text>
</comment>
<dbReference type="EMBL" id="BARU01005162">
    <property type="protein sequence ID" value="GAH27617.1"/>
    <property type="molecule type" value="Genomic_DNA"/>
</dbReference>
<dbReference type="AlphaFoldDB" id="X1E4Z7"/>
<reference evidence="2" key="1">
    <citation type="journal article" date="2014" name="Front. Microbiol.">
        <title>High frequency of phylogenetically diverse reductive dehalogenase-homologous genes in deep subseafloor sedimentary metagenomes.</title>
        <authorList>
            <person name="Kawai M."/>
            <person name="Futagami T."/>
            <person name="Toyoda A."/>
            <person name="Takaki Y."/>
            <person name="Nishi S."/>
            <person name="Hori S."/>
            <person name="Arai W."/>
            <person name="Tsubouchi T."/>
            <person name="Morono Y."/>
            <person name="Uchiyama I."/>
            <person name="Ito T."/>
            <person name="Fujiyama A."/>
            <person name="Inagaki F."/>
            <person name="Takami H."/>
        </authorList>
    </citation>
    <scope>NUCLEOTIDE SEQUENCE</scope>
    <source>
        <strain evidence="2">Expedition CK06-06</strain>
    </source>
</reference>
<protein>
    <submittedName>
        <fullName evidence="2">Uncharacterized protein</fullName>
    </submittedName>
</protein>
<proteinExistence type="predicted"/>
<accession>X1E4Z7</accession>
<gene>
    <name evidence="2" type="ORF">S03H2_09975</name>
</gene>
<keyword evidence="1" id="KW-1133">Transmembrane helix</keyword>
<keyword evidence="1" id="KW-0472">Membrane</keyword>
<feature type="transmembrane region" description="Helical" evidence="1">
    <location>
        <begin position="71"/>
        <end position="89"/>
    </location>
</feature>
<organism evidence="2">
    <name type="scientific">marine sediment metagenome</name>
    <dbReference type="NCBI Taxonomy" id="412755"/>
    <lineage>
        <taxon>unclassified sequences</taxon>
        <taxon>metagenomes</taxon>
        <taxon>ecological metagenomes</taxon>
    </lineage>
</organism>
<sequence length="109" mass="12665">MEEIMNVSIALLSALLINLTLLVLAIGLKKHYALVEEIVEIHLPSIVLCLITALAYLFKKELSFFLVDIKNIPKYLLSLTFIFAIWSIVKSWKHSFNFFRIIEEEKKQK</sequence>